<dbReference type="InterPro" id="IPR027417">
    <property type="entry name" value="P-loop_NTPase"/>
</dbReference>
<accession>A0A317PL98</accession>
<evidence type="ECO:0000313" key="2">
    <source>
        <dbReference type="EMBL" id="PWW00596.1"/>
    </source>
</evidence>
<proteinExistence type="predicted"/>
<feature type="region of interest" description="Disordered" evidence="1">
    <location>
        <begin position="255"/>
        <end position="292"/>
    </location>
</feature>
<protein>
    <submittedName>
        <fullName evidence="2">Protein ImuA</fullName>
    </submittedName>
</protein>
<name>A0A317PL98_9HYPH</name>
<dbReference type="SUPFAM" id="SSF52540">
    <property type="entry name" value="P-loop containing nucleoside triphosphate hydrolases"/>
    <property type="match status" value="1"/>
</dbReference>
<comment type="caution">
    <text evidence="2">The sequence shown here is derived from an EMBL/GenBank/DDBJ whole genome shotgun (WGS) entry which is preliminary data.</text>
</comment>
<dbReference type="AlphaFoldDB" id="A0A317PL98"/>
<dbReference type="InterPro" id="IPR017026">
    <property type="entry name" value="ImuA"/>
</dbReference>
<evidence type="ECO:0000313" key="3">
    <source>
        <dbReference type="Proteomes" id="UP000246352"/>
    </source>
</evidence>
<dbReference type="Proteomes" id="UP000246352">
    <property type="component" value="Unassembled WGS sequence"/>
</dbReference>
<gene>
    <name evidence="2" type="ORF">DFR52_103803</name>
</gene>
<organism evidence="2 3">
    <name type="scientific">Hoeflea marina</name>
    <dbReference type="NCBI Taxonomy" id="274592"/>
    <lineage>
        <taxon>Bacteria</taxon>
        <taxon>Pseudomonadati</taxon>
        <taxon>Pseudomonadota</taxon>
        <taxon>Alphaproteobacteria</taxon>
        <taxon>Hyphomicrobiales</taxon>
        <taxon>Rhizobiaceae</taxon>
        <taxon>Hoeflea</taxon>
    </lineage>
</organism>
<reference evidence="2 3" key="1">
    <citation type="submission" date="2018-05" db="EMBL/GenBank/DDBJ databases">
        <title>Genomic Encyclopedia of Type Strains, Phase IV (KMG-IV): sequencing the most valuable type-strain genomes for metagenomic binning, comparative biology and taxonomic classification.</title>
        <authorList>
            <person name="Goeker M."/>
        </authorList>
    </citation>
    <scope>NUCLEOTIDE SEQUENCE [LARGE SCALE GENOMIC DNA]</scope>
    <source>
        <strain evidence="2 3">DSM 16791</strain>
    </source>
</reference>
<sequence length="292" mass="30575">MRDTINRLESTLPKTRQQAMAADFAGETQDAVMLGLPPLDGALGGGFPMAGMTEIRAAESRDWGAACGFAWVLAAMLLKHQPRLGGALVWIAAADARAEGGEPWMPGLSGLAPGPRQILIVHPRRTADALWAAEAAAGTAGIGMTILELRGNPGCFGLTESRRLQFRARQAGRPLLLLRQTGEAEAGAAPARFHIGAAPAGLRRLPDGGRLAGSIGRPAFAVTLEKSRLPAPLSLILEWNRHECRLDIRPCAAGHAAGSGQPADSRPRLSASADGPHRADAMGRVLALPRAS</sequence>
<evidence type="ECO:0000256" key="1">
    <source>
        <dbReference type="SAM" id="MobiDB-lite"/>
    </source>
</evidence>
<keyword evidence="3" id="KW-1185">Reference proteome</keyword>
<dbReference type="Gene3D" id="3.40.50.300">
    <property type="entry name" value="P-loop containing nucleotide triphosphate hydrolases"/>
    <property type="match status" value="1"/>
</dbReference>
<dbReference type="PIRSF" id="PIRSF034285">
    <property type="entry name" value="UCP034285"/>
    <property type="match status" value="1"/>
</dbReference>
<dbReference type="EMBL" id="QGTR01000003">
    <property type="protein sequence ID" value="PWW00596.1"/>
    <property type="molecule type" value="Genomic_DNA"/>
</dbReference>
<dbReference type="RefSeq" id="WP_245415351.1">
    <property type="nucleotide sequence ID" value="NZ_QGTR01000003.1"/>
</dbReference>